<evidence type="ECO:0000259" key="1">
    <source>
        <dbReference type="Pfam" id="PF12728"/>
    </source>
</evidence>
<evidence type="ECO:0000313" key="2">
    <source>
        <dbReference type="EMBL" id="GAH55864.1"/>
    </source>
</evidence>
<protein>
    <recommendedName>
        <fullName evidence="1">Helix-turn-helix domain-containing protein</fullName>
    </recommendedName>
</protein>
<sequence>MRTIWLGSKIFQQYSLKDIQEKLQISKVTALKLVNSDKLNAQKIGRQWWINEEDFIVFLE</sequence>
<dbReference type="Pfam" id="PF12728">
    <property type="entry name" value="HTH_17"/>
    <property type="match status" value="1"/>
</dbReference>
<proteinExistence type="predicted"/>
<comment type="caution">
    <text evidence="2">The sequence shown here is derived from an EMBL/GenBank/DDBJ whole genome shotgun (WGS) entry which is preliminary data.</text>
</comment>
<accession>X1HPU8</accession>
<dbReference type="InterPro" id="IPR041657">
    <property type="entry name" value="HTH_17"/>
</dbReference>
<feature type="non-terminal residue" evidence="2">
    <location>
        <position position="60"/>
    </location>
</feature>
<feature type="domain" description="Helix-turn-helix" evidence="1">
    <location>
        <begin position="14"/>
        <end position="60"/>
    </location>
</feature>
<dbReference type="EMBL" id="BARU01023671">
    <property type="protein sequence ID" value="GAH55864.1"/>
    <property type="molecule type" value="Genomic_DNA"/>
</dbReference>
<name>X1HPU8_9ZZZZ</name>
<organism evidence="2">
    <name type="scientific">marine sediment metagenome</name>
    <dbReference type="NCBI Taxonomy" id="412755"/>
    <lineage>
        <taxon>unclassified sequences</taxon>
        <taxon>metagenomes</taxon>
        <taxon>ecological metagenomes</taxon>
    </lineage>
</organism>
<gene>
    <name evidence="2" type="ORF">S03H2_38396</name>
</gene>
<reference evidence="2" key="1">
    <citation type="journal article" date="2014" name="Front. Microbiol.">
        <title>High frequency of phylogenetically diverse reductive dehalogenase-homologous genes in deep subseafloor sedimentary metagenomes.</title>
        <authorList>
            <person name="Kawai M."/>
            <person name="Futagami T."/>
            <person name="Toyoda A."/>
            <person name="Takaki Y."/>
            <person name="Nishi S."/>
            <person name="Hori S."/>
            <person name="Arai W."/>
            <person name="Tsubouchi T."/>
            <person name="Morono Y."/>
            <person name="Uchiyama I."/>
            <person name="Ito T."/>
            <person name="Fujiyama A."/>
            <person name="Inagaki F."/>
            <person name="Takami H."/>
        </authorList>
    </citation>
    <scope>NUCLEOTIDE SEQUENCE</scope>
    <source>
        <strain evidence="2">Expedition CK06-06</strain>
    </source>
</reference>
<dbReference type="AlphaFoldDB" id="X1HPU8"/>